<dbReference type="InterPro" id="IPR051223">
    <property type="entry name" value="Polycystin"/>
</dbReference>
<feature type="domain" description="Polycystin" evidence="9">
    <location>
        <begin position="122"/>
        <end position="288"/>
    </location>
</feature>
<feature type="transmembrane region" description="Helical" evidence="7">
    <location>
        <begin position="489"/>
        <end position="512"/>
    </location>
</feature>
<feature type="domain" description="Polycystin cation channel PKD1/PKD2" evidence="8">
    <location>
        <begin position="302"/>
        <end position="518"/>
    </location>
</feature>
<dbReference type="Pfam" id="PF08016">
    <property type="entry name" value="PKD_channel"/>
    <property type="match status" value="1"/>
</dbReference>
<keyword evidence="10" id="KW-1185">Reference proteome</keyword>
<reference evidence="10" key="1">
    <citation type="journal article" date="1997" name="Nucleic Acids Res.">
        <title>tRNAscan-SE: a program for improved detection of transfer RNA genes in genomic sequence.</title>
        <authorList>
            <person name="Lowe T.M."/>
            <person name="Eddy S.R."/>
        </authorList>
    </citation>
    <scope>NUCLEOTIDE SEQUENCE [LARGE SCALE GENOMIC DNA]</scope>
</reference>
<dbReference type="Proteomes" id="UP000694904">
    <property type="component" value="Chromosome 3"/>
</dbReference>
<feature type="transmembrane region" description="Helical" evidence="7">
    <location>
        <begin position="388"/>
        <end position="410"/>
    </location>
</feature>
<protein>
    <submittedName>
        <fullName evidence="11">Polycystic kidney disease 2-like 2 protein isoform X1</fullName>
    </submittedName>
</protein>
<feature type="transmembrane region" description="Helical" evidence="7">
    <location>
        <begin position="431"/>
        <end position="453"/>
    </location>
</feature>
<accession>A0ABM1NX64</accession>
<reference evidence="10" key="2">
    <citation type="journal article" date="2016" name="G3 (Bethesda)">
        <title>Genome Evolution in Three Species of Cactophilic Drosophila.</title>
        <authorList>
            <person name="Sanchez-Flores A."/>
            <person name="Penazola F."/>
            <person name="Carpinteyro-Ponce J."/>
            <person name="Nazario-Yepiz N."/>
            <person name="Abreu-Goodger C."/>
            <person name="Machado C.A."/>
            <person name="Markow T.A."/>
        </authorList>
    </citation>
    <scope>NUCLEOTIDE SEQUENCE [LARGE SCALE GENOMIC DNA]</scope>
</reference>
<comment type="subcellular location">
    <subcellularLocation>
        <location evidence="1">Membrane</location>
        <topology evidence="1">Multi-pass membrane protein</topology>
    </subcellularLocation>
</comment>
<keyword evidence="5 7" id="KW-0472">Membrane</keyword>
<sequence length="651" mass="76283">MSELQALRLSVKDRIYLWLHRSKEIKYSTVRGARRAVVDFLVYIIFVALASVVTQMNNTKNMYYYNNALQSLLVKRAINFEYNPNGKFEDIHNIDRFWVYTLDVLLNFLEKGDFRPNDPAAIYTFPNETSFYDELYGNMVERNIYHGNVLLGPPRLRQICVRDGLCPTNPVFSKKSPTCYAPYSWSAESRANHQGYQWVSMAEDGATPINGILDWYFGAGFIQRLTYNYRENVEIIKNLRDNEWFSRNTRIVIIEFNLYHIMTDLLEIVKLRFEQPSFGGIFPSATFTALRRHSIFTTSDWSLQAVACCYFLMVIMFTVREIAIIFRIGFKKYIHSFFNFTDFTSYLLSFMSLVMQVVHHFYIESLMQKKKQTDQYISLDWACFMGNVATYINGIAIFMIWIRLLTFLIINRTMTVFKKVLLRSVNELIGFTVVLLIILMAYAECGLVLFGVNDVKFCSLSDSLISIMSLAACKFAYEEITDKNKVKTRIYYISFVLIVYVLLVLHACLGILLAAYDEISATVKTKKSKLTIVIRMFFISLYDLIYLVFCRKRKFRQKVDIDEEGEWEVDHHFIPQMVSSLTAKRKHPIDNPAPLTPDMYLPLRMKRVSKRLIILEEVILPVLKRLLRYYNQLRREQGLNEILFEQLDLTI</sequence>
<evidence type="ECO:0000259" key="9">
    <source>
        <dbReference type="Pfam" id="PF20519"/>
    </source>
</evidence>
<evidence type="ECO:0000256" key="6">
    <source>
        <dbReference type="ARBA" id="ARBA00023180"/>
    </source>
</evidence>
<evidence type="ECO:0000313" key="11">
    <source>
        <dbReference type="RefSeq" id="XP_017859550.1"/>
    </source>
</evidence>
<dbReference type="PANTHER" id="PTHR10877">
    <property type="entry name" value="POLYCYSTIN FAMILY MEMBER"/>
    <property type="match status" value="1"/>
</dbReference>
<evidence type="ECO:0000313" key="10">
    <source>
        <dbReference type="Proteomes" id="UP000694904"/>
    </source>
</evidence>
<gene>
    <name evidence="11" type="primary">LOC108611422</name>
</gene>
<dbReference type="Gene3D" id="1.10.287.70">
    <property type="match status" value="1"/>
</dbReference>
<dbReference type="RefSeq" id="XP_017859550.1">
    <property type="nucleotide sequence ID" value="XM_018004061.1"/>
</dbReference>
<name>A0ABM1NX64_DROAR</name>
<dbReference type="InterPro" id="IPR003915">
    <property type="entry name" value="PKD_2"/>
</dbReference>
<evidence type="ECO:0000256" key="4">
    <source>
        <dbReference type="ARBA" id="ARBA00022989"/>
    </source>
</evidence>
<proteinExistence type="inferred from homology"/>
<evidence type="ECO:0000259" key="8">
    <source>
        <dbReference type="Pfam" id="PF08016"/>
    </source>
</evidence>
<dbReference type="Pfam" id="PF20519">
    <property type="entry name" value="Polycystin_dom"/>
    <property type="match status" value="1"/>
</dbReference>
<dbReference type="GeneID" id="108611422"/>
<comment type="similarity">
    <text evidence="2">Belongs to the polycystin family.</text>
</comment>
<reference evidence="11" key="3">
    <citation type="submission" date="2025-08" db="UniProtKB">
        <authorList>
            <consortium name="RefSeq"/>
        </authorList>
    </citation>
    <scope>IDENTIFICATION</scope>
    <source>
        <tissue evidence="11">Whole organism</tissue>
    </source>
</reference>
<feature type="transmembrane region" description="Helical" evidence="7">
    <location>
        <begin position="36"/>
        <end position="56"/>
    </location>
</feature>
<keyword evidence="4 7" id="KW-1133">Transmembrane helix</keyword>
<keyword evidence="3 7" id="KW-0812">Transmembrane</keyword>
<evidence type="ECO:0000256" key="2">
    <source>
        <dbReference type="ARBA" id="ARBA00007200"/>
    </source>
</evidence>
<organism evidence="10 11">
    <name type="scientific">Drosophila arizonae</name>
    <name type="common">Fruit fly</name>
    <dbReference type="NCBI Taxonomy" id="7263"/>
    <lineage>
        <taxon>Eukaryota</taxon>
        <taxon>Metazoa</taxon>
        <taxon>Ecdysozoa</taxon>
        <taxon>Arthropoda</taxon>
        <taxon>Hexapoda</taxon>
        <taxon>Insecta</taxon>
        <taxon>Pterygota</taxon>
        <taxon>Neoptera</taxon>
        <taxon>Endopterygota</taxon>
        <taxon>Diptera</taxon>
        <taxon>Brachycera</taxon>
        <taxon>Muscomorpha</taxon>
        <taxon>Ephydroidea</taxon>
        <taxon>Drosophilidae</taxon>
        <taxon>Drosophila</taxon>
    </lineage>
</organism>
<evidence type="ECO:0000256" key="3">
    <source>
        <dbReference type="ARBA" id="ARBA00022692"/>
    </source>
</evidence>
<feature type="transmembrane region" description="Helical" evidence="7">
    <location>
        <begin position="343"/>
        <end position="363"/>
    </location>
</feature>
<keyword evidence="6" id="KW-0325">Glycoprotein</keyword>
<evidence type="ECO:0000256" key="1">
    <source>
        <dbReference type="ARBA" id="ARBA00004141"/>
    </source>
</evidence>
<dbReference type="InterPro" id="IPR046791">
    <property type="entry name" value="Polycystin_dom"/>
</dbReference>
<dbReference type="InterPro" id="IPR013122">
    <property type="entry name" value="PKD1_2_channel"/>
</dbReference>
<dbReference type="PRINTS" id="PR01433">
    <property type="entry name" value="POLYCYSTIN2"/>
</dbReference>
<feature type="transmembrane region" description="Helical" evidence="7">
    <location>
        <begin position="532"/>
        <end position="549"/>
    </location>
</feature>
<feature type="transmembrane region" description="Helical" evidence="7">
    <location>
        <begin position="301"/>
        <end position="323"/>
    </location>
</feature>
<evidence type="ECO:0000256" key="7">
    <source>
        <dbReference type="SAM" id="Phobius"/>
    </source>
</evidence>
<evidence type="ECO:0000256" key="5">
    <source>
        <dbReference type="ARBA" id="ARBA00023136"/>
    </source>
</evidence>
<dbReference type="PANTHER" id="PTHR10877:SF183">
    <property type="entry name" value="AT14535P-RELATED"/>
    <property type="match status" value="1"/>
</dbReference>